<reference evidence="2" key="1">
    <citation type="submission" date="2016-10" db="EMBL/GenBank/DDBJ databases">
        <title>Genome sequence of Streptomyces mangrovisoli MUSC 149.</title>
        <authorList>
            <person name="Lee L.-H."/>
            <person name="Ser H.-L."/>
        </authorList>
    </citation>
    <scope>NUCLEOTIDE SEQUENCE [LARGE SCALE GENOMIC DNA]</scope>
    <source>
        <strain evidence="2">MUSC 149</strain>
    </source>
</reference>
<dbReference type="EMBL" id="LAVA02000011">
    <property type="protein sequence ID" value="OIJ68942.1"/>
    <property type="molecule type" value="Genomic_DNA"/>
</dbReference>
<keyword evidence="2" id="KW-0378">Hydrolase</keyword>
<comment type="caution">
    <text evidence="2">The sequence shown here is derived from an EMBL/GenBank/DDBJ whole genome shotgun (WGS) entry which is preliminary data.</text>
</comment>
<dbReference type="GO" id="GO:0016787">
    <property type="term" value="F:hydrolase activity"/>
    <property type="evidence" value="ECO:0007669"/>
    <property type="project" value="UniProtKB-KW"/>
</dbReference>
<dbReference type="STRING" id="1428628.WN71_005660"/>
<evidence type="ECO:0000313" key="3">
    <source>
        <dbReference type="Proteomes" id="UP000034196"/>
    </source>
</evidence>
<dbReference type="Proteomes" id="UP000034196">
    <property type="component" value="Unassembled WGS sequence"/>
</dbReference>
<dbReference type="InterPro" id="IPR029058">
    <property type="entry name" value="AB_hydrolase_fold"/>
</dbReference>
<gene>
    <name evidence="2" type="ORF">WN71_005660</name>
</gene>
<dbReference type="AlphaFoldDB" id="A0A1J4P5Y2"/>
<evidence type="ECO:0000259" key="1">
    <source>
        <dbReference type="Pfam" id="PF01738"/>
    </source>
</evidence>
<dbReference type="OrthoDB" id="9810066at2"/>
<feature type="domain" description="Dienelactone hydrolase" evidence="1">
    <location>
        <begin position="20"/>
        <end position="198"/>
    </location>
</feature>
<name>A0A1J4P5Y2_9ACTN</name>
<accession>A0A1J4P5Y2</accession>
<keyword evidence="3" id="KW-1185">Reference proteome</keyword>
<dbReference type="RefSeq" id="WP_046583397.1">
    <property type="nucleotide sequence ID" value="NZ_LAVA02000011.1"/>
</dbReference>
<dbReference type="Pfam" id="PF01738">
    <property type="entry name" value="DLH"/>
    <property type="match status" value="1"/>
</dbReference>
<sequence length="222" mass="23562">MISEMVSVPADHVTLGGDLVVPDGARAVVLCAHGISDTRHGARSRAMAAELNGAGFATLALDLLSEREDRDDVLTAAGEQRFDVYRLGRRTVAGVDWLNIQPGVRSLPLVLLGAGSEAAAVLEAAAELPDLVLTAVTWGGRPDLATEALRRVRVPVLLIAGDRDPQAQKLTEDAAQHLGAPHAVQVVPGATHHFDEPEVVNRAVAMTVRWCDERLDAGRESP</sequence>
<evidence type="ECO:0000313" key="2">
    <source>
        <dbReference type="EMBL" id="OIJ68942.1"/>
    </source>
</evidence>
<dbReference type="Gene3D" id="3.40.50.1820">
    <property type="entry name" value="alpha/beta hydrolase"/>
    <property type="match status" value="1"/>
</dbReference>
<proteinExistence type="predicted"/>
<organism evidence="2 3">
    <name type="scientific">Streptomyces mangrovisoli</name>
    <dbReference type="NCBI Taxonomy" id="1428628"/>
    <lineage>
        <taxon>Bacteria</taxon>
        <taxon>Bacillati</taxon>
        <taxon>Actinomycetota</taxon>
        <taxon>Actinomycetes</taxon>
        <taxon>Kitasatosporales</taxon>
        <taxon>Streptomycetaceae</taxon>
        <taxon>Streptomyces</taxon>
    </lineage>
</organism>
<dbReference type="SUPFAM" id="SSF53474">
    <property type="entry name" value="alpha/beta-Hydrolases"/>
    <property type="match status" value="1"/>
</dbReference>
<protein>
    <submittedName>
        <fullName evidence="2">Hydrolase</fullName>
    </submittedName>
</protein>
<dbReference type="InterPro" id="IPR002925">
    <property type="entry name" value="Dienelactn_hydro"/>
</dbReference>